<dbReference type="InterPro" id="IPR029060">
    <property type="entry name" value="PIN-like_dom_sf"/>
</dbReference>
<keyword evidence="2" id="KW-1185">Reference proteome</keyword>
<comment type="caution">
    <text evidence="1">The sequence shown here is derived from an EMBL/GenBank/DDBJ whole genome shotgun (WGS) entry which is preliminary data.</text>
</comment>
<dbReference type="SUPFAM" id="SSF88723">
    <property type="entry name" value="PIN domain-like"/>
    <property type="match status" value="1"/>
</dbReference>
<evidence type="ECO:0008006" key="3">
    <source>
        <dbReference type="Google" id="ProtNLM"/>
    </source>
</evidence>
<name>A0ABQ2QP55_9ACTN</name>
<gene>
    <name evidence="1" type="ORF">GCM10010140_15650</name>
</gene>
<dbReference type="EMBL" id="BMQJ01000003">
    <property type="protein sequence ID" value="GGP87255.1"/>
    <property type="molecule type" value="Genomic_DNA"/>
</dbReference>
<protein>
    <recommendedName>
        <fullName evidence="3">DNA-binding protein</fullName>
    </recommendedName>
</protein>
<evidence type="ECO:0000313" key="1">
    <source>
        <dbReference type="EMBL" id="GGP87255.1"/>
    </source>
</evidence>
<proteinExistence type="predicted"/>
<dbReference type="RefSeq" id="WP_189245793.1">
    <property type="nucleotide sequence ID" value="NZ_BMQJ01000003.1"/>
</dbReference>
<evidence type="ECO:0000313" key="2">
    <source>
        <dbReference type="Proteomes" id="UP000611554"/>
    </source>
</evidence>
<accession>A0ABQ2QP55</accession>
<dbReference type="Proteomes" id="UP000611554">
    <property type="component" value="Unassembled WGS sequence"/>
</dbReference>
<organism evidence="1 2">
    <name type="scientific">Streptosporangium pseudovulgare</name>
    <dbReference type="NCBI Taxonomy" id="35765"/>
    <lineage>
        <taxon>Bacteria</taxon>
        <taxon>Bacillati</taxon>
        <taxon>Actinomycetota</taxon>
        <taxon>Actinomycetes</taxon>
        <taxon>Streptosporangiales</taxon>
        <taxon>Streptosporangiaceae</taxon>
        <taxon>Streptosporangium</taxon>
    </lineage>
</organism>
<reference evidence="2" key="1">
    <citation type="journal article" date="2019" name="Int. J. Syst. Evol. Microbiol.">
        <title>The Global Catalogue of Microorganisms (GCM) 10K type strain sequencing project: providing services to taxonomists for standard genome sequencing and annotation.</title>
        <authorList>
            <consortium name="The Broad Institute Genomics Platform"/>
            <consortium name="The Broad Institute Genome Sequencing Center for Infectious Disease"/>
            <person name="Wu L."/>
            <person name="Ma J."/>
        </authorList>
    </citation>
    <scope>NUCLEOTIDE SEQUENCE [LARGE SCALE GENOMIC DNA]</scope>
    <source>
        <strain evidence="2">JCM 3115</strain>
    </source>
</reference>
<sequence length="133" mass="14134">MTDHFATVVLDSQGLSAWVAEDRKFLSMSNAFSMMGTDFVVGANAIVEVSHARVSLPRLRWVLSRVKVEPVTAEVAGAAAELLKNAGLHGHEHAIDATVAVTALRQPGPVAMVTSDIDDMGRLCGGRVRLIGL</sequence>
<dbReference type="Gene3D" id="3.40.50.1010">
    <property type="entry name" value="5'-nuclease"/>
    <property type="match status" value="1"/>
</dbReference>